<dbReference type="InterPro" id="IPR046373">
    <property type="entry name" value="Acyl-CoA_Oxase/DH_mid-dom_sf"/>
</dbReference>
<comment type="cofactor">
    <cofactor evidence="1 6">
        <name>FAD</name>
        <dbReference type="ChEBI" id="CHEBI:57692"/>
    </cofactor>
</comment>
<dbReference type="STRING" id="110505.ACT16_21905"/>
<dbReference type="SUPFAM" id="SSF47203">
    <property type="entry name" value="Acyl-CoA dehydrogenase C-terminal domain-like"/>
    <property type="match status" value="1"/>
</dbReference>
<dbReference type="GO" id="GO:0005886">
    <property type="term" value="C:plasma membrane"/>
    <property type="evidence" value="ECO:0007669"/>
    <property type="project" value="TreeGrafter"/>
</dbReference>
<dbReference type="Gene3D" id="1.20.140.10">
    <property type="entry name" value="Butyryl-CoA Dehydrogenase, subunit A, domain 3"/>
    <property type="match status" value="1"/>
</dbReference>
<dbReference type="PANTHER" id="PTHR43292">
    <property type="entry name" value="ACYL-COA DEHYDROGENASE"/>
    <property type="match status" value="1"/>
</dbReference>
<dbReference type="InterPro" id="IPR013786">
    <property type="entry name" value="AcylCoA_DH/ox_N"/>
</dbReference>
<sequence>MDFSRVELSREDKAFLDEARKFLATHVTEEVRRRDRETGDNFDEGVHLAMGAAGYLEAEWKPESEGGFSRVRRRIWELEKRRFHVPWVTWGTTAMVARSVARFGSQELQNEVLPGVFSGHIRMCLGYTEPEGGSDVATCKTRAVREADGSSWVINGSKMFTTGAHNCQYVFLITNTDPDAPKHKSLTMFLVPLNSPGIDIQGIRTIDGDRTNIVYYTDVRVADKYRLGEVNGGWTVLREPLNVEHGAVPPARDGLQDTSIMMHQAGFLAEAVDKAAARVAQPGPDGRRLVDDNSVAYRLGRSVARLEAALSTPSIFGRVAIAQTMRDISPDLMDILGAAAALPFGADGAADDGSAEYCYRFAPLVGIYGGTLEVFRNMIAQHVLGLGKPAYAQPKPKLRRFVGRIY</sequence>
<comment type="similarity">
    <text evidence="2 6">Belongs to the acyl-CoA dehydrogenase family.</text>
</comment>
<evidence type="ECO:0000259" key="8">
    <source>
        <dbReference type="Pfam" id="PF02770"/>
    </source>
</evidence>
<dbReference type="PANTHER" id="PTHR43292:SF4">
    <property type="entry name" value="ACYL-COA DEHYDROGENASE FADE34"/>
    <property type="match status" value="1"/>
</dbReference>
<feature type="domain" description="Acyl-CoA dehydrogenase/oxidase N-terminal" evidence="9">
    <location>
        <begin position="10"/>
        <end position="119"/>
    </location>
</feature>
<dbReference type="Pfam" id="PF00441">
    <property type="entry name" value="Acyl-CoA_dh_1"/>
    <property type="match status" value="1"/>
</dbReference>
<proteinExistence type="inferred from homology"/>
<dbReference type="GO" id="GO:0050660">
    <property type="term" value="F:flavin adenine dinucleotide binding"/>
    <property type="evidence" value="ECO:0007669"/>
    <property type="project" value="InterPro"/>
</dbReference>
<evidence type="ECO:0000256" key="2">
    <source>
        <dbReference type="ARBA" id="ARBA00009347"/>
    </source>
</evidence>
<organism evidence="10 11">
    <name type="scientific">Mycobacterium heckeshornense</name>
    <dbReference type="NCBI Taxonomy" id="110505"/>
    <lineage>
        <taxon>Bacteria</taxon>
        <taxon>Bacillati</taxon>
        <taxon>Actinomycetota</taxon>
        <taxon>Actinomycetes</taxon>
        <taxon>Mycobacteriales</taxon>
        <taxon>Mycobacteriaceae</taxon>
        <taxon>Mycobacterium</taxon>
    </lineage>
</organism>
<dbReference type="InterPro" id="IPR009100">
    <property type="entry name" value="AcylCoA_DH/oxidase_NM_dom_sf"/>
</dbReference>
<dbReference type="InterPro" id="IPR036250">
    <property type="entry name" value="AcylCo_DH-like_C"/>
</dbReference>
<evidence type="ECO:0000313" key="11">
    <source>
        <dbReference type="Proteomes" id="UP000595446"/>
    </source>
</evidence>
<dbReference type="GO" id="GO:0016627">
    <property type="term" value="F:oxidoreductase activity, acting on the CH-CH group of donors"/>
    <property type="evidence" value="ECO:0007669"/>
    <property type="project" value="InterPro"/>
</dbReference>
<dbReference type="Pfam" id="PF02770">
    <property type="entry name" value="Acyl-CoA_dh_M"/>
    <property type="match status" value="1"/>
</dbReference>
<protein>
    <submittedName>
        <fullName evidence="10">Acyl-CoA dehydrogenase</fullName>
    </submittedName>
</protein>
<keyword evidence="3 6" id="KW-0285">Flavoprotein</keyword>
<dbReference type="Pfam" id="PF02771">
    <property type="entry name" value="Acyl-CoA_dh_N"/>
    <property type="match status" value="1"/>
</dbReference>
<accession>A0A2G8BHC4</accession>
<dbReference type="OrthoDB" id="3452288at2"/>
<dbReference type="InterPro" id="IPR052161">
    <property type="entry name" value="Mycobact_Acyl-CoA_DH"/>
</dbReference>
<keyword evidence="11" id="KW-1185">Reference proteome</keyword>
<dbReference type="Proteomes" id="UP000595446">
    <property type="component" value="Chromosome"/>
</dbReference>
<evidence type="ECO:0000259" key="7">
    <source>
        <dbReference type="Pfam" id="PF00441"/>
    </source>
</evidence>
<feature type="domain" description="Acyl-CoA oxidase/dehydrogenase middle" evidence="8">
    <location>
        <begin position="124"/>
        <end position="214"/>
    </location>
</feature>
<dbReference type="InterPro" id="IPR009075">
    <property type="entry name" value="AcylCo_DH/oxidase_C"/>
</dbReference>
<name>A0A2G8BHC4_9MYCO</name>
<evidence type="ECO:0000256" key="5">
    <source>
        <dbReference type="ARBA" id="ARBA00023002"/>
    </source>
</evidence>
<evidence type="ECO:0000259" key="9">
    <source>
        <dbReference type="Pfam" id="PF02771"/>
    </source>
</evidence>
<evidence type="ECO:0000256" key="4">
    <source>
        <dbReference type="ARBA" id="ARBA00022827"/>
    </source>
</evidence>
<reference evidence="10 11" key="1">
    <citation type="submission" date="2020-12" db="EMBL/GenBank/DDBJ databases">
        <title>Complete genome sequence of Mycobacterium heckeshornense JCM 15655T, closely related to a pathogenic non-tuberculous mycobacterial species Mycobacterium xenopi.</title>
        <authorList>
            <person name="Yoshida M."/>
            <person name="Fukano H."/>
            <person name="Asakura T."/>
            <person name="Suzuki M."/>
            <person name="Hoshino Y."/>
        </authorList>
    </citation>
    <scope>NUCLEOTIDE SEQUENCE [LARGE SCALE GENOMIC DNA]</scope>
    <source>
        <strain evidence="10 11">JCM 15655</strain>
    </source>
</reference>
<dbReference type="Gene3D" id="1.10.540.10">
    <property type="entry name" value="Acyl-CoA dehydrogenase/oxidase, N-terminal domain"/>
    <property type="match status" value="1"/>
</dbReference>
<feature type="domain" description="Acyl-CoA dehydrogenase/oxidase C-terminal" evidence="7">
    <location>
        <begin position="328"/>
        <end position="384"/>
    </location>
</feature>
<dbReference type="InterPro" id="IPR037069">
    <property type="entry name" value="AcylCoA_DH/ox_N_sf"/>
</dbReference>
<gene>
    <name evidence="10" type="ORF">MHEC_15880</name>
</gene>
<dbReference type="EMBL" id="AP024237">
    <property type="protein sequence ID" value="BCO35155.1"/>
    <property type="molecule type" value="Genomic_DNA"/>
</dbReference>
<dbReference type="RefSeq" id="WP_048893558.1">
    <property type="nucleotide sequence ID" value="NZ_AP024237.1"/>
</dbReference>
<evidence type="ECO:0000256" key="1">
    <source>
        <dbReference type="ARBA" id="ARBA00001974"/>
    </source>
</evidence>
<dbReference type="Gene3D" id="2.40.110.10">
    <property type="entry name" value="Butyryl-CoA Dehydrogenase, subunit A, domain 2"/>
    <property type="match status" value="1"/>
</dbReference>
<evidence type="ECO:0000313" key="10">
    <source>
        <dbReference type="EMBL" id="BCO35155.1"/>
    </source>
</evidence>
<dbReference type="SUPFAM" id="SSF56645">
    <property type="entry name" value="Acyl-CoA dehydrogenase NM domain-like"/>
    <property type="match status" value="1"/>
</dbReference>
<dbReference type="AlphaFoldDB" id="A0A2G8BHC4"/>
<keyword evidence="5 6" id="KW-0560">Oxidoreductase</keyword>
<dbReference type="InterPro" id="IPR006091">
    <property type="entry name" value="Acyl-CoA_Oxase/DH_mid-dom"/>
</dbReference>
<evidence type="ECO:0000256" key="6">
    <source>
        <dbReference type="RuleBase" id="RU362125"/>
    </source>
</evidence>
<keyword evidence="4 6" id="KW-0274">FAD</keyword>
<evidence type="ECO:0000256" key="3">
    <source>
        <dbReference type="ARBA" id="ARBA00022630"/>
    </source>
</evidence>